<reference evidence="2" key="1">
    <citation type="journal article" date="2021" name="Nat. Commun.">
        <title>Genetic determinants of endophytism in the Arabidopsis root mycobiome.</title>
        <authorList>
            <person name="Mesny F."/>
            <person name="Miyauchi S."/>
            <person name="Thiergart T."/>
            <person name="Pickel B."/>
            <person name="Atanasova L."/>
            <person name="Karlsson M."/>
            <person name="Huettel B."/>
            <person name="Barry K.W."/>
            <person name="Haridas S."/>
            <person name="Chen C."/>
            <person name="Bauer D."/>
            <person name="Andreopoulos W."/>
            <person name="Pangilinan J."/>
            <person name="LaButti K."/>
            <person name="Riley R."/>
            <person name="Lipzen A."/>
            <person name="Clum A."/>
            <person name="Drula E."/>
            <person name="Henrissat B."/>
            <person name="Kohler A."/>
            <person name="Grigoriev I.V."/>
            <person name="Martin F.M."/>
            <person name="Hacquard S."/>
        </authorList>
    </citation>
    <scope>NUCLEOTIDE SEQUENCE</scope>
    <source>
        <strain evidence="2">MPI-CAGE-CH-0235</strain>
    </source>
</reference>
<feature type="compositionally biased region" description="Polar residues" evidence="1">
    <location>
        <begin position="201"/>
        <end position="214"/>
    </location>
</feature>
<sequence>MSAPSARITASASRLLPERSLVNVQHANFCHHQAASPSALLSPPMRIDGLPNYSGSRVQAWIQQVSPVRKLPASRLAQAKLNFPFSSRLSECASRQLTTIAGTSVSSRLRENRPYISPSKPRQGLFAGSRLGSSFLHSRSLVSGPDQETTASTSEPIARATLAKPPRRDIFAGSELGSSFMASPLRSVISSLHPEDLDYPPQSSNPPDTTNQPSSEDDCFESEAVSQPMHGAFFATGGHSEAPVSISSYPEPGMETRRRMSPTEPSVPGSEFEASIPIALDPVLVAAAYPSASSVKPVRKSIFAGSELGSSFMASDPPESPAKFVRRDIFAGSELGSSFMASDPDGSEGDIYTGEEPQDPTGFLYTSIPTGVPDSEGPDVPGSLECDDFSVCS</sequence>
<dbReference type="EMBL" id="JAGPNK010000006">
    <property type="protein sequence ID" value="KAH7319700.1"/>
    <property type="molecule type" value="Genomic_DNA"/>
</dbReference>
<accession>A0A8K0WSB8</accession>
<feature type="region of interest" description="Disordered" evidence="1">
    <location>
        <begin position="192"/>
        <end position="270"/>
    </location>
</feature>
<dbReference type="AlphaFoldDB" id="A0A8K0WSB8"/>
<dbReference type="Proteomes" id="UP000813444">
    <property type="component" value="Unassembled WGS sequence"/>
</dbReference>
<protein>
    <submittedName>
        <fullName evidence="2">Uncharacterized protein</fullName>
    </submittedName>
</protein>
<comment type="caution">
    <text evidence="2">The sequence shown here is derived from an EMBL/GenBank/DDBJ whole genome shotgun (WGS) entry which is preliminary data.</text>
</comment>
<feature type="compositionally biased region" description="Polar residues" evidence="1">
    <location>
        <begin position="137"/>
        <end position="155"/>
    </location>
</feature>
<name>A0A8K0WSB8_9HYPO</name>
<feature type="region of interest" description="Disordered" evidence="1">
    <location>
        <begin position="137"/>
        <end position="166"/>
    </location>
</feature>
<proteinExistence type="predicted"/>
<keyword evidence="3" id="KW-1185">Reference proteome</keyword>
<evidence type="ECO:0000313" key="3">
    <source>
        <dbReference type="Proteomes" id="UP000813444"/>
    </source>
</evidence>
<evidence type="ECO:0000313" key="2">
    <source>
        <dbReference type="EMBL" id="KAH7319700.1"/>
    </source>
</evidence>
<gene>
    <name evidence="2" type="ORF">B0I35DRAFT_218050</name>
</gene>
<dbReference type="OrthoDB" id="10687309at2759"/>
<evidence type="ECO:0000256" key="1">
    <source>
        <dbReference type="SAM" id="MobiDB-lite"/>
    </source>
</evidence>
<feature type="region of interest" description="Disordered" evidence="1">
    <location>
        <begin position="336"/>
        <end position="393"/>
    </location>
</feature>
<organism evidence="2 3">
    <name type="scientific">Stachybotrys elegans</name>
    <dbReference type="NCBI Taxonomy" id="80388"/>
    <lineage>
        <taxon>Eukaryota</taxon>
        <taxon>Fungi</taxon>
        <taxon>Dikarya</taxon>
        <taxon>Ascomycota</taxon>
        <taxon>Pezizomycotina</taxon>
        <taxon>Sordariomycetes</taxon>
        <taxon>Hypocreomycetidae</taxon>
        <taxon>Hypocreales</taxon>
        <taxon>Stachybotryaceae</taxon>
        <taxon>Stachybotrys</taxon>
    </lineage>
</organism>